<keyword evidence="6" id="KW-0547">Nucleotide-binding</keyword>
<evidence type="ECO:0000256" key="2">
    <source>
        <dbReference type="ARBA" id="ARBA00012071"/>
    </source>
</evidence>
<dbReference type="HAMAP" id="MF_00409">
    <property type="entry name" value="LpxK"/>
    <property type="match status" value="1"/>
</dbReference>
<dbReference type="NCBIfam" id="TIGR00682">
    <property type="entry name" value="lpxK"/>
    <property type="match status" value="1"/>
</dbReference>
<keyword evidence="3" id="KW-0444">Lipid biosynthesis</keyword>
<evidence type="ECO:0000313" key="11">
    <source>
        <dbReference type="Proteomes" id="UP001634393"/>
    </source>
</evidence>
<comment type="caution">
    <text evidence="10">The sequence shown here is derived from an EMBL/GenBank/DDBJ whole genome shotgun (WGS) entry which is preliminary data.</text>
</comment>
<dbReference type="GO" id="GO:0009029">
    <property type="term" value="F:lipid-A 4'-kinase activity"/>
    <property type="evidence" value="ECO:0007669"/>
    <property type="project" value="UniProtKB-EC"/>
</dbReference>
<protein>
    <recommendedName>
        <fullName evidence="2">tetraacyldisaccharide 4'-kinase</fullName>
        <ecNumber evidence="2">2.7.1.130</ecNumber>
    </recommendedName>
</protein>
<dbReference type="Pfam" id="PF02606">
    <property type="entry name" value="LpxK"/>
    <property type="match status" value="1"/>
</dbReference>
<keyword evidence="8" id="KW-0067">ATP-binding</keyword>
<keyword evidence="9" id="KW-0443">Lipid metabolism</keyword>
<sequence length="405" mass="45237">MEKVGSAVKKIAYTPPSKRLSTLSPPQLSLIPLLSFASTLYTFATHLRRQLYRFNVLAQLRLPIPVISVGNLTWGGNGKTPMVEFLARSFSDAGILPLILTRGYGGADEAKMLQRQLQGTSAKIGVGSNRAAIAAGFLEQYGYVNYHGNLSSEEQFSEESIESLSYTSRIGVAILDDGMQHLSVRRDLEIVMVNAMMPWGNHQLLPLGPLREPLTALSRADIIVIHHADLVLERDIEALESTIREVKKTVPIFYTKMAPTHLFERGDVSSKIPLNGICNTIVLCISGIGSPNSFVQRIERMGPIHVDHLDFSDHHSFLLKDIEMVRRRLQALEAKFSAKPIVVVTEKDYDRAPEVFEHLKPYEVLVLCCRLRFVVHKGNTEVCFKRIISEHLKSGLSWKNIAPSN</sequence>
<gene>
    <name evidence="10" type="ORF">ACJIZ3_013081</name>
</gene>
<dbReference type="Proteomes" id="UP001634393">
    <property type="component" value="Unassembled WGS sequence"/>
</dbReference>
<evidence type="ECO:0000256" key="9">
    <source>
        <dbReference type="ARBA" id="ARBA00023098"/>
    </source>
</evidence>
<dbReference type="PANTHER" id="PTHR42724:SF1">
    <property type="entry name" value="TETRAACYLDISACCHARIDE 4'-KINASE, MITOCHONDRIAL-RELATED"/>
    <property type="match status" value="1"/>
</dbReference>
<dbReference type="InterPro" id="IPR003758">
    <property type="entry name" value="LpxK"/>
</dbReference>
<evidence type="ECO:0000256" key="3">
    <source>
        <dbReference type="ARBA" id="ARBA00022516"/>
    </source>
</evidence>
<dbReference type="GO" id="GO:0009245">
    <property type="term" value="P:lipid A biosynthetic process"/>
    <property type="evidence" value="ECO:0007669"/>
    <property type="project" value="UniProtKB-KW"/>
</dbReference>
<dbReference type="GO" id="GO:0016020">
    <property type="term" value="C:membrane"/>
    <property type="evidence" value="ECO:0007669"/>
    <property type="project" value="GOC"/>
</dbReference>
<evidence type="ECO:0000256" key="1">
    <source>
        <dbReference type="ARBA" id="ARBA00004870"/>
    </source>
</evidence>
<evidence type="ECO:0000256" key="7">
    <source>
        <dbReference type="ARBA" id="ARBA00022777"/>
    </source>
</evidence>
<dbReference type="GO" id="GO:0005524">
    <property type="term" value="F:ATP binding"/>
    <property type="evidence" value="ECO:0007669"/>
    <property type="project" value="UniProtKB-KW"/>
</dbReference>
<reference evidence="10 11" key="1">
    <citation type="submission" date="2024-12" db="EMBL/GenBank/DDBJ databases">
        <title>The unique morphological basis and parallel evolutionary history of personate flowers in Penstemon.</title>
        <authorList>
            <person name="Depatie T.H."/>
            <person name="Wessinger C.A."/>
        </authorList>
    </citation>
    <scope>NUCLEOTIDE SEQUENCE [LARGE SCALE GENOMIC DNA]</scope>
    <source>
        <strain evidence="10">WTNN_2</strain>
        <tissue evidence="10">Leaf</tissue>
    </source>
</reference>
<proteinExistence type="inferred from homology"/>
<dbReference type="EC" id="2.7.1.130" evidence="2"/>
<keyword evidence="4" id="KW-0441">Lipid A biosynthesis</keyword>
<dbReference type="PANTHER" id="PTHR42724">
    <property type="entry name" value="TETRAACYLDISACCHARIDE 4'-KINASE"/>
    <property type="match status" value="1"/>
</dbReference>
<evidence type="ECO:0000256" key="6">
    <source>
        <dbReference type="ARBA" id="ARBA00022741"/>
    </source>
</evidence>
<dbReference type="EMBL" id="JBJXBP010000001">
    <property type="protein sequence ID" value="KAL3851199.1"/>
    <property type="molecule type" value="Genomic_DNA"/>
</dbReference>
<name>A0ABD3UNV0_9LAMI</name>
<keyword evidence="11" id="KW-1185">Reference proteome</keyword>
<keyword evidence="7" id="KW-0418">Kinase</keyword>
<keyword evidence="5" id="KW-0808">Transferase</keyword>
<evidence type="ECO:0000313" key="10">
    <source>
        <dbReference type="EMBL" id="KAL3851199.1"/>
    </source>
</evidence>
<evidence type="ECO:0000256" key="8">
    <source>
        <dbReference type="ARBA" id="ARBA00022840"/>
    </source>
</evidence>
<organism evidence="10 11">
    <name type="scientific">Penstemon smallii</name>
    <dbReference type="NCBI Taxonomy" id="265156"/>
    <lineage>
        <taxon>Eukaryota</taxon>
        <taxon>Viridiplantae</taxon>
        <taxon>Streptophyta</taxon>
        <taxon>Embryophyta</taxon>
        <taxon>Tracheophyta</taxon>
        <taxon>Spermatophyta</taxon>
        <taxon>Magnoliopsida</taxon>
        <taxon>eudicotyledons</taxon>
        <taxon>Gunneridae</taxon>
        <taxon>Pentapetalae</taxon>
        <taxon>asterids</taxon>
        <taxon>lamiids</taxon>
        <taxon>Lamiales</taxon>
        <taxon>Plantaginaceae</taxon>
        <taxon>Cheloneae</taxon>
        <taxon>Penstemon</taxon>
    </lineage>
</organism>
<accession>A0ABD3UNV0</accession>
<dbReference type="AlphaFoldDB" id="A0ABD3UNV0"/>
<evidence type="ECO:0000256" key="5">
    <source>
        <dbReference type="ARBA" id="ARBA00022679"/>
    </source>
</evidence>
<evidence type="ECO:0000256" key="4">
    <source>
        <dbReference type="ARBA" id="ARBA00022556"/>
    </source>
</evidence>
<comment type="pathway">
    <text evidence="1">Glycolipid biosynthesis; lipid IV(A) biosynthesis; lipid IV(A) from (3R)-3-hydroxytetradecanoyl-[acyl-carrier-protein] and UDP-N-acetyl-alpha-D-glucosamine: step 6/6.</text>
</comment>